<organism evidence="4 5">
    <name type="scientific">Solitalea canadensis (strain ATCC 29591 / DSM 3403 / JCM 21819 / LMG 8368 / NBRC 15130 / NCIMB 12057 / USAM 9D)</name>
    <name type="common">Flexibacter canadensis</name>
    <dbReference type="NCBI Taxonomy" id="929556"/>
    <lineage>
        <taxon>Bacteria</taxon>
        <taxon>Pseudomonadati</taxon>
        <taxon>Bacteroidota</taxon>
        <taxon>Sphingobacteriia</taxon>
        <taxon>Sphingobacteriales</taxon>
        <taxon>Sphingobacteriaceae</taxon>
        <taxon>Solitalea</taxon>
    </lineage>
</organism>
<sequence>MRMIKYKITFLLISLFSGFTATAQLVMPKVFGSNMVLQRDIAIPVWGKANPGAKVWVELAGNTTITNSNSNGSWKAMLNALPAGGPYELKVYASSGNEVAKETIAFKNVLIGDVWVASGQSNMEMKVSESKNAPTEIKNAKYPNIRFLIVPHDVAPEAKTDILPAEWKSIDSTTVGEFSAVAYYFSRHLNQQENIPVGIIQSTWGGTPVEAWTSKEPLMSVPSVAKIITQHENENVNGESFKKNEVLIKQYWDLIQNSANALKQNIQAVNYDDSKWSTLQMPATVRKWADGPYQGIVWFRKVVELPEIAAGKDLQINLGHPEMNYWLYFNGQLICQNKWNNALSHTYTVPAKFIKKGKNVILLREAFLWGGGGINPPADSLYLSYGTNKISLTGAWKYKKGLESDLPPTINYQHYPTYLYNAMINPLIPYGIKGFIWYQGENNTGSAYLYKTLFPSMINDWRVRWKQGYLPFLYVQLANYLQQNPEPVNSEWAELREAQLNTLHYPNTAMATIIDIGEANDIHPKNKQDVGYRLALAAEAKVYNRSDVVSQGPVYDSQQIQGNTIVLRFKNAENGLIALNNDQLKGFAIAGSDQKFYWATAAIKGDFIEVSSAKVSNPVAVRYGWADNPDCNLYNKNGLPASPFRTDSFEGLTDKRN</sequence>
<dbReference type="Gene3D" id="3.40.50.1110">
    <property type="entry name" value="SGNH hydrolase"/>
    <property type="match status" value="2"/>
</dbReference>
<dbReference type="GO" id="GO:0001681">
    <property type="term" value="F:sialate O-acetylesterase activity"/>
    <property type="evidence" value="ECO:0007669"/>
    <property type="project" value="InterPro"/>
</dbReference>
<gene>
    <name evidence="4" type="ordered locus">Solca_1619</name>
</gene>
<dbReference type="InterPro" id="IPR008979">
    <property type="entry name" value="Galactose-bd-like_sf"/>
</dbReference>
<protein>
    <recommendedName>
        <fullName evidence="3">Sialate O-acetylesterase domain-containing protein</fullName>
    </recommendedName>
</protein>
<dbReference type="KEGG" id="scn:Solca_1619"/>
<name>H8KVR3_SOLCM</name>
<evidence type="ECO:0000313" key="5">
    <source>
        <dbReference type="Proteomes" id="UP000007590"/>
    </source>
</evidence>
<dbReference type="EMBL" id="CP003349">
    <property type="protein sequence ID" value="AFD06686.1"/>
    <property type="molecule type" value="Genomic_DNA"/>
</dbReference>
<keyword evidence="1" id="KW-0378">Hydrolase</keyword>
<dbReference type="InterPro" id="IPR036514">
    <property type="entry name" value="SGNH_hydro_sf"/>
</dbReference>
<dbReference type="GO" id="GO:0005975">
    <property type="term" value="P:carbohydrate metabolic process"/>
    <property type="evidence" value="ECO:0007669"/>
    <property type="project" value="TreeGrafter"/>
</dbReference>
<proteinExistence type="predicted"/>
<dbReference type="HOGENOM" id="CLU_015150_2_0_10"/>
<evidence type="ECO:0000256" key="1">
    <source>
        <dbReference type="ARBA" id="ARBA00022801"/>
    </source>
</evidence>
<evidence type="ECO:0000256" key="2">
    <source>
        <dbReference type="SAM" id="SignalP"/>
    </source>
</evidence>
<feature type="chain" id="PRO_5003613241" description="Sialate O-acetylesterase domain-containing protein" evidence="2">
    <location>
        <begin position="24"/>
        <end position="657"/>
    </location>
</feature>
<keyword evidence="5" id="KW-1185">Reference proteome</keyword>
<accession>H8KVR3</accession>
<dbReference type="eggNOG" id="COG3250">
    <property type="taxonomic scope" value="Bacteria"/>
</dbReference>
<dbReference type="RefSeq" id="WP_014679913.1">
    <property type="nucleotide sequence ID" value="NC_017770.1"/>
</dbReference>
<dbReference type="Pfam" id="PF03629">
    <property type="entry name" value="SASA"/>
    <property type="match status" value="1"/>
</dbReference>
<feature type="domain" description="Sialate O-acetylesterase" evidence="3">
    <location>
        <begin position="417"/>
        <end position="535"/>
    </location>
</feature>
<dbReference type="Proteomes" id="UP000007590">
    <property type="component" value="Chromosome"/>
</dbReference>
<dbReference type="SUPFAM" id="SSF49785">
    <property type="entry name" value="Galactose-binding domain-like"/>
    <property type="match status" value="1"/>
</dbReference>
<dbReference type="InterPro" id="IPR039329">
    <property type="entry name" value="SIAE"/>
</dbReference>
<dbReference type="PANTHER" id="PTHR22901">
    <property type="entry name" value="SIALATE O-ACETYLESTERASE"/>
    <property type="match status" value="1"/>
</dbReference>
<feature type="signal peptide" evidence="2">
    <location>
        <begin position="1"/>
        <end position="23"/>
    </location>
</feature>
<evidence type="ECO:0000259" key="3">
    <source>
        <dbReference type="Pfam" id="PF03629"/>
    </source>
</evidence>
<dbReference type="SUPFAM" id="SSF52266">
    <property type="entry name" value="SGNH hydrolase"/>
    <property type="match status" value="1"/>
</dbReference>
<keyword evidence="2" id="KW-0732">Signal</keyword>
<dbReference type="STRING" id="929556.Solca_1619"/>
<reference evidence="4" key="1">
    <citation type="submission" date="2012-02" db="EMBL/GenBank/DDBJ databases">
        <title>The complete genome of Solitalea canadensis DSM 3403.</title>
        <authorList>
            <consortium name="US DOE Joint Genome Institute (JGI-PGF)"/>
            <person name="Lucas S."/>
            <person name="Copeland A."/>
            <person name="Lapidus A."/>
            <person name="Glavina del Rio T."/>
            <person name="Dalin E."/>
            <person name="Tice H."/>
            <person name="Bruce D."/>
            <person name="Goodwin L."/>
            <person name="Pitluck S."/>
            <person name="Peters L."/>
            <person name="Ovchinnikova G."/>
            <person name="Lu M."/>
            <person name="Kyrpides N."/>
            <person name="Mavromatis K."/>
            <person name="Ivanova N."/>
            <person name="Brettin T."/>
            <person name="Detter J.C."/>
            <person name="Han C."/>
            <person name="Larimer F."/>
            <person name="Land M."/>
            <person name="Hauser L."/>
            <person name="Markowitz V."/>
            <person name="Cheng J.-F."/>
            <person name="Hugenholtz P."/>
            <person name="Woyke T."/>
            <person name="Wu D."/>
            <person name="Spring S."/>
            <person name="Schroeder M."/>
            <person name="Kopitz M."/>
            <person name="Brambilla E."/>
            <person name="Klenk H.-P."/>
            <person name="Eisen J.A."/>
        </authorList>
    </citation>
    <scope>NUCLEOTIDE SEQUENCE</scope>
    <source>
        <strain evidence="4">DSM 3403</strain>
    </source>
</reference>
<dbReference type="InterPro" id="IPR005181">
    <property type="entry name" value="SASA"/>
</dbReference>
<dbReference type="PANTHER" id="PTHR22901:SF0">
    <property type="entry name" value="SIALATE O-ACETYLESTERASE"/>
    <property type="match status" value="1"/>
</dbReference>
<evidence type="ECO:0000313" key="4">
    <source>
        <dbReference type="EMBL" id="AFD06686.1"/>
    </source>
</evidence>
<dbReference type="AlphaFoldDB" id="H8KVR3"/>